<organism evidence="1 2">
    <name type="scientific">Pseudomonas cannabina</name>
    <dbReference type="NCBI Taxonomy" id="86840"/>
    <lineage>
        <taxon>Bacteria</taxon>
        <taxon>Pseudomonadati</taxon>
        <taxon>Pseudomonadota</taxon>
        <taxon>Gammaproteobacteria</taxon>
        <taxon>Pseudomonadales</taxon>
        <taxon>Pseudomonadaceae</taxon>
        <taxon>Pseudomonas</taxon>
    </lineage>
</organism>
<protein>
    <submittedName>
        <fullName evidence="1">GNAT family acetyltransferase</fullName>
    </submittedName>
</protein>
<gene>
    <name evidence="1" type="ORF">ALO81_200073</name>
</gene>
<dbReference type="GO" id="GO:0016740">
    <property type="term" value="F:transferase activity"/>
    <property type="evidence" value="ECO:0007669"/>
    <property type="project" value="UniProtKB-KW"/>
</dbReference>
<comment type="caution">
    <text evidence="1">The sequence shown here is derived from an EMBL/GenBank/DDBJ whole genome shotgun (WGS) entry which is preliminary data.</text>
</comment>
<keyword evidence="1" id="KW-0808">Transferase</keyword>
<evidence type="ECO:0000313" key="1">
    <source>
        <dbReference type="EMBL" id="KPW64396.1"/>
    </source>
</evidence>
<proteinExistence type="predicted"/>
<accession>A0A0P9KNP8</accession>
<name>A0A0P9KNP8_PSECA</name>
<sequence length="80" mass="8912">MVSRPACVSRNSTVETQIDQVKFVDEDVDYAHWIGIADVVIEAFREQRALAAMFALDEALHQKSFVCRAEGHQCVDSGSL</sequence>
<reference evidence="1 2" key="1">
    <citation type="submission" date="2015-09" db="EMBL/GenBank/DDBJ databases">
        <title>Genome announcement of multiple Pseudomonas syringae strains.</title>
        <authorList>
            <person name="Thakur S."/>
            <person name="Wang P.W."/>
            <person name="Gong Y."/>
            <person name="Weir B.S."/>
            <person name="Guttman D.S."/>
        </authorList>
    </citation>
    <scope>NUCLEOTIDE SEQUENCE [LARGE SCALE GENOMIC DNA]</scope>
    <source>
        <strain evidence="1 2">ICMP2823</strain>
    </source>
</reference>
<evidence type="ECO:0000313" key="2">
    <source>
        <dbReference type="Proteomes" id="UP000050564"/>
    </source>
</evidence>
<dbReference type="AlphaFoldDB" id="A0A0P9KNP8"/>
<dbReference type="EMBL" id="LJPX01000625">
    <property type="protein sequence ID" value="KPW64396.1"/>
    <property type="molecule type" value="Genomic_DNA"/>
</dbReference>
<dbReference type="Proteomes" id="UP000050564">
    <property type="component" value="Unassembled WGS sequence"/>
</dbReference>